<evidence type="ECO:0000313" key="2">
    <source>
        <dbReference type="EMBL" id="KYP77857.1"/>
    </source>
</evidence>
<accession>A0A151UEX5</accession>
<dbReference type="AlphaFoldDB" id="A0A151UEX5"/>
<dbReference type="Gramene" id="C.cajan_48493.t">
    <property type="protein sequence ID" value="C.cajan_48493.t.cds1"/>
    <property type="gene ID" value="C.cajan_48493"/>
</dbReference>
<dbReference type="Proteomes" id="UP000075243">
    <property type="component" value="Unassembled WGS sequence"/>
</dbReference>
<dbReference type="EMBL" id="AGCT01035605">
    <property type="protein sequence ID" value="KYP77857.1"/>
    <property type="molecule type" value="Genomic_DNA"/>
</dbReference>
<reference evidence="2" key="1">
    <citation type="journal article" date="2012" name="Nat. Biotechnol.">
        <title>Draft genome sequence of pigeonpea (Cajanus cajan), an orphan legume crop of resource-poor farmers.</title>
        <authorList>
            <person name="Varshney R.K."/>
            <person name="Chen W."/>
            <person name="Li Y."/>
            <person name="Bharti A.K."/>
            <person name="Saxena R.K."/>
            <person name="Schlueter J.A."/>
            <person name="Donoghue M.T."/>
            <person name="Azam S."/>
            <person name="Fan G."/>
            <person name="Whaley A.M."/>
            <person name="Farmer A.D."/>
            <person name="Sheridan J."/>
            <person name="Iwata A."/>
            <person name="Tuteja R."/>
            <person name="Penmetsa R.V."/>
            <person name="Wu W."/>
            <person name="Upadhyaya H.D."/>
            <person name="Yang S.P."/>
            <person name="Shah T."/>
            <person name="Saxena K.B."/>
            <person name="Michael T."/>
            <person name="McCombie W.R."/>
            <person name="Yang B."/>
            <person name="Zhang G."/>
            <person name="Yang H."/>
            <person name="Wang J."/>
            <person name="Spillane C."/>
            <person name="Cook D.R."/>
            <person name="May G.D."/>
            <person name="Xu X."/>
            <person name="Jackson S.A."/>
        </authorList>
    </citation>
    <scope>NUCLEOTIDE SEQUENCE [LARGE SCALE GENOMIC DNA]</scope>
</reference>
<feature type="domain" description="DUF8040" evidence="1">
    <location>
        <begin position="52"/>
        <end position="129"/>
    </location>
</feature>
<evidence type="ECO:0000313" key="3">
    <source>
        <dbReference type="Proteomes" id="UP000075243"/>
    </source>
</evidence>
<comment type="caution">
    <text evidence="2">The sequence shown here is derived from an EMBL/GenBank/DDBJ whole genome shotgun (WGS) entry which is preliminary data.</text>
</comment>
<organism evidence="2 3">
    <name type="scientific">Cajanus cajan</name>
    <name type="common">Pigeon pea</name>
    <name type="synonym">Cajanus indicus</name>
    <dbReference type="NCBI Taxonomy" id="3821"/>
    <lineage>
        <taxon>Eukaryota</taxon>
        <taxon>Viridiplantae</taxon>
        <taxon>Streptophyta</taxon>
        <taxon>Embryophyta</taxon>
        <taxon>Tracheophyta</taxon>
        <taxon>Spermatophyta</taxon>
        <taxon>Magnoliopsida</taxon>
        <taxon>eudicotyledons</taxon>
        <taxon>Gunneridae</taxon>
        <taxon>Pentapetalae</taxon>
        <taxon>rosids</taxon>
        <taxon>fabids</taxon>
        <taxon>Fabales</taxon>
        <taxon>Fabaceae</taxon>
        <taxon>Papilionoideae</taxon>
        <taxon>50 kb inversion clade</taxon>
        <taxon>NPAAA clade</taxon>
        <taxon>indigoferoid/millettioid clade</taxon>
        <taxon>Phaseoleae</taxon>
        <taxon>Cajanus</taxon>
    </lineage>
</organism>
<gene>
    <name evidence="2" type="ORF">KK1_050178</name>
</gene>
<keyword evidence="3" id="KW-1185">Reference proteome</keyword>
<sequence>MKDWNEEYVEDQNEESTLISILQEDVNEAEDVSALISEYAIKYLCKEPCRSSDQTGHSWVQDILQGHPICCYEMFRKEKHVFNQLCFELVECGLKETKRMGVQEMVAMFLNMIGHGVGNRMIPERFQHSV</sequence>
<evidence type="ECO:0000259" key="1">
    <source>
        <dbReference type="Pfam" id="PF26138"/>
    </source>
</evidence>
<dbReference type="InterPro" id="IPR058353">
    <property type="entry name" value="DUF8040"/>
</dbReference>
<proteinExistence type="predicted"/>
<protein>
    <recommendedName>
        <fullName evidence="1">DUF8040 domain-containing protein</fullName>
    </recommendedName>
</protein>
<name>A0A151UEX5_CAJCA</name>
<dbReference type="Pfam" id="PF26138">
    <property type="entry name" value="DUF8040"/>
    <property type="match status" value="1"/>
</dbReference>